<evidence type="ECO:0000313" key="1">
    <source>
        <dbReference type="EMBL" id="RCR66535.1"/>
    </source>
</evidence>
<name>A0A368JH03_9BACT</name>
<organism evidence="1 2">
    <name type="scientific">Larkinella punicea</name>
    <dbReference type="NCBI Taxonomy" id="2315727"/>
    <lineage>
        <taxon>Bacteria</taxon>
        <taxon>Pseudomonadati</taxon>
        <taxon>Bacteroidota</taxon>
        <taxon>Cytophagia</taxon>
        <taxon>Cytophagales</taxon>
        <taxon>Spirosomataceae</taxon>
        <taxon>Larkinella</taxon>
    </lineage>
</organism>
<dbReference type="AlphaFoldDB" id="A0A368JH03"/>
<reference evidence="1 2" key="1">
    <citation type="submission" date="2018-07" db="EMBL/GenBank/DDBJ databases">
        <title>Genome analysis of Larkinella rosea.</title>
        <authorList>
            <person name="Zhou Z."/>
            <person name="Wang G."/>
        </authorList>
    </citation>
    <scope>NUCLEOTIDE SEQUENCE [LARGE SCALE GENOMIC DNA]</scope>
    <source>
        <strain evidence="2">zzj9</strain>
    </source>
</reference>
<gene>
    <name evidence="1" type="ORF">DUE52_26030</name>
</gene>
<comment type="caution">
    <text evidence="1">The sequence shown here is derived from an EMBL/GenBank/DDBJ whole genome shotgun (WGS) entry which is preliminary data.</text>
</comment>
<accession>A0A368JH03</accession>
<keyword evidence="2" id="KW-1185">Reference proteome</keyword>
<proteinExistence type="predicted"/>
<evidence type="ECO:0000313" key="2">
    <source>
        <dbReference type="Proteomes" id="UP000253383"/>
    </source>
</evidence>
<evidence type="ECO:0008006" key="3">
    <source>
        <dbReference type="Google" id="ProtNLM"/>
    </source>
</evidence>
<protein>
    <recommendedName>
        <fullName evidence="3">DUF3224 domain-containing protein</fullName>
    </recommendedName>
</protein>
<sequence>MAVVGCTEDEKEFIGFVGDYLGNTNSLNPAVTRAMKMTITSEGNPVVGSYTLSGGGTNDAGTVSGSVLGLILDLKFKSNVGGPTYTFSGNIGDENATVKGTMSGMEAGKTVTYTVDLKKK</sequence>
<dbReference type="EMBL" id="QOWE01000026">
    <property type="protein sequence ID" value="RCR66535.1"/>
    <property type="molecule type" value="Genomic_DNA"/>
</dbReference>
<dbReference type="Proteomes" id="UP000253383">
    <property type="component" value="Unassembled WGS sequence"/>
</dbReference>